<evidence type="ECO:0000313" key="1">
    <source>
        <dbReference type="EMBL" id="ACL11169.1"/>
    </source>
</evidence>
<dbReference type="KEGG" id="dka:DKAM_0843"/>
<reference evidence="1 2" key="1">
    <citation type="journal article" date="2009" name="J. Bacteriol.">
        <title>Complete genome sequence of the anaerobic, protein-degrading hyperthermophilic crenarchaeon Desulfurococcus kamchatkensis.</title>
        <authorList>
            <person name="Ravin N.V."/>
            <person name="Mardanov A.V."/>
            <person name="Beletsky A.V."/>
            <person name="Kublanov I.V."/>
            <person name="Kolganova T.V."/>
            <person name="Lebedinsky A.V."/>
            <person name="Chernyh N.A."/>
            <person name="Bonch-Osmolovskaya E.A."/>
            <person name="Skryabin K.G."/>
        </authorList>
    </citation>
    <scope>NUCLEOTIDE SEQUENCE [LARGE SCALE GENOMIC DNA]</scope>
    <source>
        <strain evidence="2">DSM 18924 / JCM 16383 / VKM B-2413 / 1221n</strain>
    </source>
</reference>
<dbReference type="SUPFAM" id="SSF56784">
    <property type="entry name" value="HAD-like"/>
    <property type="match status" value="1"/>
</dbReference>
<dbReference type="Proteomes" id="UP000006903">
    <property type="component" value="Chromosome"/>
</dbReference>
<evidence type="ECO:0000313" key="2">
    <source>
        <dbReference type="Proteomes" id="UP000006903"/>
    </source>
</evidence>
<dbReference type="EMBL" id="CP001140">
    <property type="protein sequence ID" value="ACL11169.1"/>
    <property type="molecule type" value="Genomic_DNA"/>
</dbReference>
<proteinExistence type="predicted"/>
<name>B8D4Y8_DESA1</name>
<evidence type="ECO:0008006" key="3">
    <source>
        <dbReference type="Google" id="ProtNLM"/>
    </source>
</evidence>
<dbReference type="Gene3D" id="1.10.150.520">
    <property type="match status" value="1"/>
</dbReference>
<dbReference type="eggNOG" id="arCOG02295">
    <property type="taxonomic scope" value="Archaea"/>
</dbReference>
<dbReference type="AlphaFoldDB" id="B8D4Y8"/>
<protein>
    <recommendedName>
        <fullName evidence="3">HAD family hydrolase</fullName>
    </recommendedName>
</protein>
<organism evidence="1 2">
    <name type="scientific">Desulfurococcus amylolyticus (strain DSM 18924 / JCM 16383 / VKM B-2413 / 1221n)</name>
    <name type="common">Desulfurococcus kamchatkensis</name>
    <dbReference type="NCBI Taxonomy" id="490899"/>
    <lineage>
        <taxon>Archaea</taxon>
        <taxon>Thermoproteota</taxon>
        <taxon>Thermoprotei</taxon>
        <taxon>Desulfurococcales</taxon>
        <taxon>Desulfurococcaceae</taxon>
        <taxon>Desulfurococcus</taxon>
    </lineage>
</organism>
<gene>
    <name evidence="1" type="ordered locus">DKAM_0843</name>
</gene>
<dbReference type="InterPro" id="IPR036412">
    <property type="entry name" value="HAD-like_sf"/>
</dbReference>
<dbReference type="InterPro" id="IPR023214">
    <property type="entry name" value="HAD_sf"/>
</dbReference>
<accession>B8D4Y8</accession>
<dbReference type="HOGENOM" id="CLU_1232719_0_0_2"/>
<dbReference type="STRING" id="490899.DKAM_0843"/>
<dbReference type="Gene3D" id="3.40.50.1000">
    <property type="entry name" value="HAD superfamily/HAD-like"/>
    <property type="match status" value="1"/>
</dbReference>
<sequence>MLYMAKIAVALDYDGVLVDSYRGIPLFYLEDFPALTGMTIDYARQLLYLEYLTESLSVLREDLWPRYIPGFSSSLFDELITRYWEKRIEYSRSLPGVKPVLNTLKSQVDLYHVGHRDDIYGLKTHRIYIDGFTDYFKYIYVVEENTESRLKALMEILETHDLVIYVDDKPVNLAVIEQGLKDLREHVVLVRQVFKSLYDTPWIDPVEKYIAINNLSELSRLIRRLRQ</sequence>